<dbReference type="Proteomes" id="UP000823775">
    <property type="component" value="Unassembled WGS sequence"/>
</dbReference>
<keyword evidence="2" id="KW-1185">Reference proteome</keyword>
<name>A0ABS8V7J5_DATST</name>
<reference evidence="1 2" key="1">
    <citation type="journal article" date="2021" name="BMC Genomics">
        <title>Datura genome reveals duplications of psychoactive alkaloid biosynthetic genes and high mutation rate following tissue culture.</title>
        <authorList>
            <person name="Rajewski A."/>
            <person name="Carter-House D."/>
            <person name="Stajich J."/>
            <person name="Litt A."/>
        </authorList>
    </citation>
    <scope>NUCLEOTIDE SEQUENCE [LARGE SCALE GENOMIC DNA]</scope>
    <source>
        <strain evidence="1">AR-01</strain>
    </source>
</reference>
<proteinExistence type="predicted"/>
<protein>
    <submittedName>
        <fullName evidence="1">Uncharacterized protein</fullName>
    </submittedName>
</protein>
<gene>
    <name evidence="1" type="ORF">HAX54_030322</name>
</gene>
<evidence type="ECO:0000313" key="1">
    <source>
        <dbReference type="EMBL" id="MCD9643145.1"/>
    </source>
</evidence>
<comment type="caution">
    <text evidence="1">The sequence shown here is derived from an EMBL/GenBank/DDBJ whole genome shotgun (WGS) entry which is preliminary data.</text>
</comment>
<dbReference type="EMBL" id="JACEIK010003794">
    <property type="protein sequence ID" value="MCD9643145.1"/>
    <property type="molecule type" value="Genomic_DNA"/>
</dbReference>
<feature type="non-terminal residue" evidence="1">
    <location>
        <position position="57"/>
    </location>
</feature>
<accession>A0ABS8V7J5</accession>
<evidence type="ECO:0000313" key="2">
    <source>
        <dbReference type="Proteomes" id="UP000823775"/>
    </source>
</evidence>
<organism evidence="1 2">
    <name type="scientific">Datura stramonium</name>
    <name type="common">Jimsonweed</name>
    <name type="synonym">Common thornapple</name>
    <dbReference type="NCBI Taxonomy" id="4076"/>
    <lineage>
        <taxon>Eukaryota</taxon>
        <taxon>Viridiplantae</taxon>
        <taxon>Streptophyta</taxon>
        <taxon>Embryophyta</taxon>
        <taxon>Tracheophyta</taxon>
        <taxon>Spermatophyta</taxon>
        <taxon>Magnoliopsida</taxon>
        <taxon>eudicotyledons</taxon>
        <taxon>Gunneridae</taxon>
        <taxon>Pentapetalae</taxon>
        <taxon>asterids</taxon>
        <taxon>lamiids</taxon>
        <taxon>Solanales</taxon>
        <taxon>Solanaceae</taxon>
        <taxon>Solanoideae</taxon>
        <taxon>Datureae</taxon>
        <taxon>Datura</taxon>
    </lineage>
</organism>
<sequence length="57" mass="6221">MSHASDPESWSGQGSSFVLSVIGSQFYVDIGSRDQVTGWGWAKVKSQFKARSGVRVE</sequence>